<dbReference type="Pfam" id="PF00589">
    <property type="entry name" value="Phage_integrase"/>
    <property type="match status" value="1"/>
</dbReference>
<name>A0A108T2Y5_BACSE</name>
<sequence>MAKKNQLTKSDYLPMEDYKKLLYLLHKDRQYLWELYARLAFCTALRVSDILPLTWSDILHKGSLTKSEKKTGKVRKIPFNLNIQTRIEELYMLLKRPNPNELIFKSKFTGTSISPQYLNRIMKEWKIKYKLNIENFSTHTFRKTFGRYVYDTSENKSEALLLLNRIFNHSSVEITKVYICIRKDEINSIFDSIRF</sequence>
<dbReference type="SUPFAM" id="SSF56349">
    <property type="entry name" value="DNA breaking-rejoining enzymes"/>
    <property type="match status" value="1"/>
</dbReference>
<evidence type="ECO:0000313" key="3">
    <source>
        <dbReference type="EMBL" id="KWR52352.1"/>
    </source>
</evidence>
<reference evidence="3 4" key="1">
    <citation type="journal article" date="2016" name="BMC Genomics">
        <title>Type VI secretion systems of human gut Bacteroidales segregate into three genetic architectures, two of which are contained on mobile genetic elements.</title>
        <authorList>
            <person name="Coyne M.J."/>
            <person name="Roelofs K.G."/>
            <person name="Comstock L.E."/>
        </authorList>
    </citation>
    <scope>NUCLEOTIDE SEQUENCE [LARGE SCALE GENOMIC DNA]</scope>
    <source>
        <strain evidence="3 4">CL09T03C01</strain>
    </source>
</reference>
<dbReference type="InterPro" id="IPR002104">
    <property type="entry name" value="Integrase_catalytic"/>
</dbReference>
<dbReference type="AlphaFoldDB" id="A0A108T2Y5"/>
<gene>
    <name evidence="3" type="ORF">AA415_02939</name>
</gene>
<dbReference type="InterPro" id="IPR013762">
    <property type="entry name" value="Integrase-like_cat_sf"/>
</dbReference>
<organism evidence="3 4">
    <name type="scientific">Bacteroides stercoris</name>
    <dbReference type="NCBI Taxonomy" id="46506"/>
    <lineage>
        <taxon>Bacteria</taxon>
        <taxon>Pseudomonadati</taxon>
        <taxon>Bacteroidota</taxon>
        <taxon>Bacteroidia</taxon>
        <taxon>Bacteroidales</taxon>
        <taxon>Bacteroidaceae</taxon>
        <taxon>Bacteroides</taxon>
    </lineage>
</organism>
<evidence type="ECO:0000313" key="4">
    <source>
        <dbReference type="Proteomes" id="UP000056419"/>
    </source>
</evidence>
<evidence type="ECO:0000256" key="1">
    <source>
        <dbReference type="ARBA" id="ARBA00023172"/>
    </source>
</evidence>
<dbReference type="Proteomes" id="UP000056419">
    <property type="component" value="Unassembled WGS sequence"/>
</dbReference>
<dbReference type="GO" id="GO:0003677">
    <property type="term" value="F:DNA binding"/>
    <property type="evidence" value="ECO:0007669"/>
    <property type="project" value="InterPro"/>
</dbReference>
<dbReference type="PROSITE" id="PS51898">
    <property type="entry name" value="TYR_RECOMBINASE"/>
    <property type="match status" value="1"/>
</dbReference>
<proteinExistence type="predicted"/>
<dbReference type="InterPro" id="IPR011010">
    <property type="entry name" value="DNA_brk_join_enz"/>
</dbReference>
<comment type="caution">
    <text evidence="3">The sequence shown here is derived from an EMBL/GenBank/DDBJ whole genome shotgun (WGS) entry which is preliminary data.</text>
</comment>
<dbReference type="InterPro" id="IPR050090">
    <property type="entry name" value="Tyrosine_recombinase_XerCD"/>
</dbReference>
<dbReference type="STRING" id="46506.AA415_02939"/>
<accession>A0A108T2Y5</accession>
<protein>
    <submittedName>
        <fullName evidence="3">Putative site-specific tyrosine recombinase, XerC-like</fullName>
    </submittedName>
</protein>
<dbReference type="RefSeq" id="WP_060386515.1">
    <property type="nucleotide sequence ID" value="NZ_JAQNVT010000023.1"/>
</dbReference>
<dbReference type="PATRIC" id="fig|46506.5.peg.3167"/>
<evidence type="ECO:0000259" key="2">
    <source>
        <dbReference type="PROSITE" id="PS51898"/>
    </source>
</evidence>
<dbReference type="Gene3D" id="1.10.443.10">
    <property type="entry name" value="Intergrase catalytic core"/>
    <property type="match status" value="1"/>
</dbReference>
<dbReference type="EMBL" id="LRGC01000021">
    <property type="protein sequence ID" value="KWR52352.1"/>
    <property type="molecule type" value="Genomic_DNA"/>
</dbReference>
<keyword evidence="1" id="KW-0233">DNA recombination</keyword>
<dbReference type="GO" id="GO:0006310">
    <property type="term" value="P:DNA recombination"/>
    <property type="evidence" value="ECO:0007669"/>
    <property type="project" value="UniProtKB-KW"/>
</dbReference>
<dbReference type="PANTHER" id="PTHR30349">
    <property type="entry name" value="PHAGE INTEGRASE-RELATED"/>
    <property type="match status" value="1"/>
</dbReference>
<feature type="domain" description="Tyr recombinase" evidence="2">
    <location>
        <begin position="8"/>
        <end position="191"/>
    </location>
</feature>
<keyword evidence="4" id="KW-1185">Reference proteome</keyword>
<dbReference type="PANTHER" id="PTHR30349:SF82">
    <property type="entry name" value="INTEGRASE_RECOMBINASE YOEC-RELATED"/>
    <property type="match status" value="1"/>
</dbReference>
<dbReference type="GO" id="GO:0015074">
    <property type="term" value="P:DNA integration"/>
    <property type="evidence" value="ECO:0007669"/>
    <property type="project" value="InterPro"/>
</dbReference>